<dbReference type="PROSITE" id="PS50011">
    <property type="entry name" value="PROTEIN_KINASE_DOM"/>
    <property type="match status" value="1"/>
</dbReference>
<dbReference type="OrthoDB" id="248923at2759"/>
<keyword evidence="5" id="KW-0418">Kinase</keyword>
<dbReference type="EC" id="2.7.11.1" evidence="1"/>
<evidence type="ECO:0000313" key="11">
    <source>
        <dbReference type="EMBL" id="PFH36767.1"/>
    </source>
</evidence>
<dbReference type="STRING" id="94643.A0A2A9MM21"/>
<keyword evidence="2" id="KW-0723">Serine/threonine-protein kinase</keyword>
<gene>
    <name evidence="11" type="ORF">BESB_049590</name>
</gene>
<feature type="compositionally biased region" description="Basic and acidic residues" evidence="9">
    <location>
        <begin position="692"/>
        <end position="702"/>
    </location>
</feature>
<dbReference type="InterPro" id="IPR051131">
    <property type="entry name" value="NEK_Ser/Thr_kinase_NIMA"/>
</dbReference>
<dbReference type="AlphaFoldDB" id="A0A2A9MM21"/>
<proteinExistence type="predicted"/>
<dbReference type="Gene3D" id="3.30.200.20">
    <property type="entry name" value="Phosphorylase Kinase, domain 1"/>
    <property type="match status" value="1"/>
</dbReference>
<dbReference type="PANTHER" id="PTHR44899:SF3">
    <property type="entry name" value="SERINE_THREONINE-PROTEIN KINASE NEK1"/>
    <property type="match status" value="1"/>
</dbReference>
<comment type="catalytic activity">
    <reaction evidence="7">
        <text>L-threonyl-[protein] + ATP = O-phospho-L-threonyl-[protein] + ADP + H(+)</text>
        <dbReference type="Rhea" id="RHEA:46608"/>
        <dbReference type="Rhea" id="RHEA-COMP:11060"/>
        <dbReference type="Rhea" id="RHEA-COMP:11605"/>
        <dbReference type="ChEBI" id="CHEBI:15378"/>
        <dbReference type="ChEBI" id="CHEBI:30013"/>
        <dbReference type="ChEBI" id="CHEBI:30616"/>
        <dbReference type="ChEBI" id="CHEBI:61977"/>
        <dbReference type="ChEBI" id="CHEBI:456216"/>
        <dbReference type="EC" id="2.7.11.1"/>
    </reaction>
</comment>
<reference evidence="11 12" key="1">
    <citation type="submission" date="2017-09" db="EMBL/GenBank/DDBJ databases">
        <title>Genome sequencing of Besnoitia besnoiti strain Bb-Ger1.</title>
        <authorList>
            <person name="Schares G."/>
            <person name="Venepally P."/>
            <person name="Lorenzi H.A."/>
        </authorList>
    </citation>
    <scope>NUCLEOTIDE SEQUENCE [LARGE SCALE GENOMIC DNA]</scope>
    <source>
        <strain evidence="11 12">Bb-Ger1</strain>
    </source>
</reference>
<feature type="compositionally biased region" description="Basic residues" evidence="9">
    <location>
        <begin position="618"/>
        <end position="631"/>
    </location>
</feature>
<evidence type="ECO:0000256" key="4">
    <source>
        <dbReference type="ARBA" id="ARBA00022741"/>
    </source>
</evidence>
<evidence type="ECO:0000256" key="5">
    <source>
        <dbReference type="ARBA" id="ARBA00022777"/>
    </source>
</evidence>
<accession>A0A2A9MM21</accession>
<dbReference type="PANTHER" id="PTHR44899">
    <property type="entry name" value="CAMK FAMILY PROTEIN KINASE"/>
    <property type="match status" value="1"/>
</dbReference>
<evidence type="ECO:0000313" key="12">
    <source>
        <dbReference type="Proteomes" id="UP000224006"/>
    </source>
</evidence>
<feature type="region of interest" description="Disordered" evidence="9">
    <location>
        <begin position="468"/>
        <end position="495"/>
    </location>
</feature>
<dbReference type="GO" id="GO:0005524">
    <property type="term" value="F:ATP binding"/>
    <property type="evidence" value="ECO:0007669"/>
    <property type="project" value="UniProtKB-KW"/>
</dbReference>
<evidence type="ECO:0000256" key="9">
    <source>
        <dbReference type="SAM" id="MobiDB-lite"/>
    </source>
</evidence>
<keyword evidence="4" id="KW-0547">Nucleotide-binding</keyword>
<feature type="region of interest" description="Disordered" evidence="9">
    <location>
        <begin position="618"/>
        <end position="737"/>
    </location>
</feature>
<dbReference type="RefSeq" id="XP_029220776.1">
    <property type="nucleotide sequence ID" value="XM_029363410.1"/>
</dbReference>
<dbReference type="GO" id="GO:0004674">
    <property type="term" value="F:protein serine/threonine kinase activity"/>
    <property type="evidence" value="ECO:0007669"/>
    <property type="project" value="UniProtKB-KW"/>
</dbReference>
<keyword evidence="3" id="KW-0808">Transferase</keyword>
<dbReference type="KEGG" id="bbes:BESB_049590"/>
<feature type="region of interest" description="Disordered" evidence="9">
    <location>
        <begin position="399"/>
        <end position="427"/>
    </location>
</feature>
<dbReference type="Proteomes" id="UP000224006">
    <property type="component" value="Chromosome III"/>
</dbReference>
<dbReference type="GeneID" id="40309889"/>
<dbReference type="PROSITE" id="PS00108">
    <property type="entry name" value="PROTEIN_KINASE_ST"/>
    <property type="match status" value="1"/>
</dbReference>
<keyword evidence="6" id="KW-0067">ATP-binding</keyword>
<dbReference type="Pfam" id="PF00069">
    <property type="entry name" value="Pkinase"/>
    <property type="match status" value="1"/>
</dbReference>
<evidence type="ECO:0000256" key="3">
    <source>
        <dbReference type="ARBA" id="ARBA00022679"/>
    </source>
</evidence>
<dbReference type="InterPro" id="IPR000719">
    <property type="entry name" value="Prot_kinase_dom"/>
</dbReference>
<dbReference type="Gene3D" id="1.10.510.10">
    <property type="entry name" value="Transferase(Phosphotransferase) domain 1"/>
    <property type="match status" value="1"/>
</dbReference>
<evidence type="ECO:0000256" key="1">
    <source>
        <dbReference type="ARBA" id="ARBA00012513"/>
    </source>
</evidence>
<feature type="domain" description="Protein kinase" evidence="10">
    <location>
        <begin position="4"/>
        <end position="294"/>
    </location>
</feature>
<protein>
    <recommendedName>
        <fullName evidence="1">non-specific serine/threonine protein kinase</fullName>
        <ecNumber evidence="1">2.7.11.1</ecNumber>
    </recommendedName>
</protein>
<dbReference type="CDD" id="cd08215">
    <property type="entry name" value="STKc_Nek"/>
    <property type="match status" value="1"/>
</dbReference>
<comment type="caution">
    <text evidence="11">The sequence shown here is derived from an EMBL/GenBank/DDBJ whole genome shotgun (WGS) entry which is preliminary data.</text>
</comment>
<evidence type="ECO:0000256" key="7">
    <source>
        <dbReference type="ARBA" id="ARBA00047899"/>
    </source>
</evidence>
<evidence type="ECO:0000256" key="6">
    <source>
        <dbReference type="ARBA" id="ARBA00022840"/>
    </source>
</evidence>
<keyword evidence="12" id="KW-1185">Reference proteome</keyword>
<evidence type="ECO:0000256" key="8">
    <source>
        <dbReference type="ARBA" id="ARBA00048679"/>
    </source>
</evidence>
<evidence type="ECO:0000256" key="2">
    <source>
        <dbReference type="ARBA" id="ARBA00022527"/>
    </source>
</evidence>
<sequence>MDRYKRVKRLGAGAQGDCYLVRDRKTGELCVSKDIKLSLISPEQRQNALNETTILHDVSDHPNIIRYISSHLNAKKQVLHMLIEYADGGDLEQQIQLRRSLLDEHLGTCSLENSSSSSGAKYADLRRYASVFFREEHVLLVFIQALAGLHHLHSRDILHRDIKSQNIFLSSDGLIKLGDFGIARQLDKEQMASTYVGSPCYMSPELYKREAYNSKSDIWALGCVLFELCCLRKPFQGSNIVVLAMQITQNQPPAHLDAPSGLYPAELHRLVNRMLQVAPEERPSTAEIVATPYILRAVKKLLKRYPQLHYLQPYLASSVTTAISPPLAGPSTPTIKPAVKGGESEILLTKEACLERLDSSLDPLASPTLDALFECSLTDCAPQAHAVISILRKRRDQLATDGQRGGIADRPTRLLNDPEPGEGSPLSMQQQLRIVWKCLSSTFPDYLSSCAQPPRAVNSLEGDEEFCSTGGNGNARRGDWTTSHSTASRKAESASVGVTFANPHESRDETGPTCFPEINPEDDAAPATIPWRKLSCTPDDAAACSGGSSFDDDPAEWTGSKWSSSNAQAAVFGNPFAPNPAARAGDKSELLHNTSASPREHHAITRELLHVLKNVRMRTKNHKLGARRKTPQPHSQPEAAESSEPCSGTRGGAGSSSPHSQPPPEEENDGGRPPLPSRGIGTTEELQLEPGNRTKPELEFTADRPASVPKDQQGPDYNAKEVDTESENLDTTDGEEQARRLSGIQLEALLQELLVRDT</sequence>
<dbReference type="SMART" id="SM00220">
    <property type="entry name" value="S_TKc"/>
    <property type="match status" value="1"/>
</dbReference>
<name>A0A2A9MM21_BESBE</name>
<dbReference type="InterPro" id="IPR011009">
    <property type="entry name" value="Kinase-like_dom_sf"/>
</dbReference>
<dbReference type="VEuPathDB" id="ToxoDB:BESB_049590"/>
<comment type="catalytic activity">
    <reaction evidence="8">
        <text>L-seryl-[protein] + ATP = O-phospho-L-seryl-[protein] + ADP + H(+)</text>
        <dbReference type="Rhea" id="RHEA:17989"/>
        <dbReference type="Rhea" id="RHEA-COMP:9863"/>
        <dbReference type="Rhea" id="RHEA-COMP:11604"/>
        <dbReference type="ChEBI" id="CHEBI:15378"/>
        <dbReference type="ChEBI" id="CHEBI:29999"/>
        <dbReference type="ChEBI" id="CHEBI:30616"/>
        <dbReference type="ChEBI" id="CHEBI:83421"/>
        <dbReference type="ChEBI" id="CHEBI:456216"/>
        <dbReference type="EC" id="2.7.11.1"/>
    </reaction>
</comment>
<organism evidence="11 12">
    <name type="scientific">Besnoitia besnoiti</name>
    <name type="common">Apicomplexan protozoan</name>
    <dbReference type="NCBI Taxonomy" id="94643"/>
    <lineage>
        <taxon>Eukaryota</taxon>
        <taxon>Sar</taxon>
        <taxon>Alveolata</taxon>
        <taxon>Apicomplexa</taxon>
        <taxon>Conoidasida</taxon>
        <taxon>Coccidia</taxon>
        <taxon>Eucoccidiorida</taxon>
        <taxon>Eimeriorina</taxon>
        <taxon>Sarcocystidae</taxon>
        <taxon>Besnoitia</taxon>
    </lineage>
</organism>
<evidence type="ECO:0000259" key="10">
    <source>
        <dbReference type="PROSITE" id="PS50011"/>
    </source>
</evidence>
<dbReference type="InterPro" id="IPR008271">
    <property type="entry name" value="Ser/Thr_kinase_AS"/>
</dbReference>
<feature type="compositionally biased region" description="Acidic residues" evidence="9">
    <location>
        <begin position="724"/>
        <end position="735"/>
    </location>
</feature>
<dbReference type="SUPFAM" id="SSF56112">
    <property type="entry name" value="Protein kinase-like (PK-like)"/>
    <property type="match status" value="1"/>
</dbReference>
<dbReference type="EMBL" id="NWUJ01000003">
    <property type="protein sequence ID" value="PFH36767.1"/>
    <property type="molecule type" value="Genomic_DNA"/>
</dbReference>